<gene>
    <name evidence="2" type="ORF">OCTVUL_1B029345</name>
</gene>
<evidence type="ECO:0000313" key="2">
    <source>
        <dbReference type="EMBL" id="CAI9740553.1"/>
    </source>
</evidence>
<sequence length="107" mass="12368">MYGIKFPNSWRLGLILVMVLVVQLEAVFGVLLCSRCDSRKDSFYKECEQTPPAPSPCPQHSHSLYCSIVRETDPNGGIMVIMNMTRINQWKHEDLEETTRIYMETDQ</sequence>
<protein>
    <submittedName>
        <fullName evidence="2">Uncharacterized protein</fullName>
    </submittedName>
</protein>
<reference evidence="2" key="1">
    <citation type="submission" date="2023-08" db="EMBL/GenBank/DDBJ databases">
        <authorList>
            <person name="Alioto T."/>
            <person name="Alioto T."/>
            <person name="Gomez Garrido J."/>
        </authorList>
    </citation>
    <scope>NUCLEOTIDE SEQUENCE</scope>
</reference>
<accession>A0AA36BTX0</accession>
<organism evidence="2 3">
    <name type="scientific">Octopus vulgaris</name>
    <name type="common">Common octopus</name>
    <dbReference type="NCBI Taxonomy" id="6645"/>
    <lineage>
        <taxon>Eukaryota</taxon>
        <taxon>Metazoa</taxon>
        <taxon>Spiralia</taxon>
        <taxon>Lophotrochozoa</taxon>
        <taxon>Mollusca</taxon>
        <taxon>Cephalopoda</taxon>
        <taxon>Coleoidea</taxon>
        <taxon>Octopodiformes</taxon>
        <taxon>Octopoda</taxon>
        <taxon>Incirrata</taxon>
        <taxon>Octopodidae</taxon>
        <taxon>Octopus</taxon>
    </lineage>
</organism>
<keyword evidence="1" id="KW-0472">Membrane</keyword>
<feature type="transmembrane region" description="Helical" evidence="1">
    <location>
        <begin position="12"/>
        <end position="33"/>
    </location>
</feature>
<dbReference type="Proteomes" id="UP001162480">
    <property type="component" value="Chromosome 25"/>
</dbReference>
<dbReference type="EMBL" id="OX597838">
    <property type="protein sequence ID" value="CAI9740553.1"/>
    <property type="molecule type" value="Genomic_DNA"/>
</dbReference>
<keyword evidence="1" id="KW-1133">Transmembrane helix</keyword>
<evidence type="ECO:0000313" key="3">
    <source>
        <dbReference type="Proteomes" id="UP001162480"/>
    </source>
</evidence>
<name>A0AA36BTX0_OCTVU</name>
<keyword evidence="3" id="KW-1185">Reference proteome</keyword>
<dbReference type="AlphaFoldDB" id="A0AA36BTX0"/>
<proteinExistence type="predicted"/>
<evidence type="ECO:0000256" key="1">
    <source>
        <dbReference type="SAM" id="Phobius"/>
    </source>
</evidence>
<keyword evidence="1" id="KW-0812">Transmembrane</keyword>